<feature type="domain" description="ACT" evidence="1">
    <location>
        <begin position="5"/>
        <end position="86"/>
    </location>
</feature>
<accession>A0A2Z4Y4L9</accession>
<gene>
    <name evidence="2" type="ORF">BRCON_1139</name>
</gene>
<evidence type="ECO:0000313" key="3">
    <source>
        <dbReference type="Proteomes" id="UP000262583"/>
    </source>
</evidence>
<dbReference type="InterPro" id="IPR050990">
    <property type="entry name" value="UPF0237/GcvR_regulator"/>
</dbReference>
<dbReference type="PROSITE" id="PS51671">
    <property type="entry name" value="ACT"/>
    <property type="match status" value="2"/>
</dbReference>
<evidence type="ECO:0000313" key="2">
    <source>
        <dbReference type="EMBL" id="AXA35916.1"/>
    </source>
</evidence>
<dbReference type="EMBL" id="CP030759">
    <property type="protein sequence ID" value="AXA35916.1"/>
    <property type="molecule type" value="Genomic_DNA"/>
</dbReference>
<evidence type="ECO:0000259" key="1">
    <source>
        <dbReference type="PROSITE" id="PS51671"/>
    </source>
</evidence>
<dbReference type="AlphaFoldDB" id="A0A2Z4Y4L9"/>
<proteinExistence type="predicted"/>
<dbReference type="InterPro" id="IPR045865">
    <property type="entry name" value="ACT-like_dom_sf"/>
</dbReference>
<dbReference type="InterPro" id="IPR002912">
    <property type="entry name" value="ACT_dom"/>
</dbReference>
<dbReference type="PANTHER" id="PTHR34875">
    <property type="entry name" value="UPF0237 PROTEIN MJ1558"/>
    <property type="match status" value="1"/>
</dbReference>
<sequence>MKRYILTFTGADRPGLIAAIATVLAEEGVDIEDVSMTRLSGNFALILLARVGEEGRLRERMGATAADLGLHWDLEPAVEEIEHEKPNLFVSAVGPNRVGIVAKLATTLARHNANILEMTTRLLERTSVPVYLVRIEAYVPEAIEALEMDLQEAAREIGVEIRVEPISIEEL</sequence>
<reference evidence="2 3" key="1">
    <citation type="submission" date="2018-05" db="EMBL/GenBank/DDBJ databases">
        <title>A metagenomic window into the 2 km-deep terrestrial subsurface aquifer revealed taxonomically and functionally diverse microbial community comprising novel uncultured bacterial lineages.</title>
        <authorList>
            <person name="Kadnikov V.V."/>
            <person name="Mardanov A.V."/>
            <person name="Beletsky A.V."/>
            <person name="Banks D."/>
            <person name="Pimenov N.V."/>
            <person name="Frank Y.A."/>
            <person name="Karnachuk O.V."/>
            <person name="Ravin N.V."/>
        </authorList>
    </citation>
    <scope>NUCLEOTIDE SEQUENCE [LARGE SCALE GENOMIC DNA]</scope>
    <source>
        <strain evidence="2">BY</strain>
    </source>
</reference>
<dbReference type="PANTHER" id="PTHR34875:SF6">
    <property type="entry name" value="UPF0237 PROTEIN MJ1558"/>
    <property type="match status" value="1"/>
</dbReference>
<protein>
    <submittedName>
        <fullName evidence="2">Glycine cleavage system transcriptional antiactivator GcvR</fullName>
    </submittedName>
</protein>
<dbReference type="SUPFAM" id="SSF55021">
    <property type="entry name" value="ACT-like"/>
    <property type="match status" value="2"/>
</dbReference>
<organism evidence="2 3">
    <name type="scientific">Sumerlaea chitinivorans</name>
    <dbReference type="NCBI Taxonomy" id="2250252"/>
    <lineage>
        <taxon>Bacteria</taxon>
        <taxon>Candidatus Sumerlaeota</taxon>
        <taxon>Candidatus Sumerlaeia</taxon>
        <taxon>Candidatus Sumerlaeales</taxon>
        <taxon>Candidatus Sumerlaeaceae</taxon>
        <taxon>Candidatus Sumerlaea</taxon>
    </lineage>
</organism>
<feature type="domain" description="ACT" evidence="1">
    <location>
        <begin position="89"/>
        <end position="164"/>
    </location>
</feature>
<name>A0A2Z4Y4L9_SUMC1</name>
<dbReference type="Gene3D" id="3.30.70.260">
    <property type="match status" value="2"/>
</dbReference>
<dbReference type="KEGG" id="schv:BRCON_1139"/>
<dbReference type="Proteomes" id="UP000262583">
    <property type="component" value="Chromosome"/>
</dbReference>
<dbReference type="Pfam" id="PF13740">
    <property type="entry name" value="ACT_6"/>
    <property type="match status" value="2"/>
</dbReference>